<name>A0A2J6PXH2_9HELO</name>
<dbReference type="Proteomes" id="UP000235672">
    <property type="component" value="Unassembled WGS sequence"/>
</dbReference>
<dbReference type="EMBL" id="KZ613492">
    <property type="protein sequence ID" value="PMD18742.1"/>
    <property type="molecule type" value="Genomic_DNA"/>
</dbReference>
<keyword evidence="1" id="KW-0812">Transmembrane</keyword>
<reference evidence="2 3" key="1">
    <citation type="submission" date="2016-05" db="EMBL/GenBank/DDBJ databases">
        <title>A degradative enzymes factory behind the ericoid mycorrhizal symbiosis.</title>
        <authorList>
            <consortium name="DOE Joint Genome Institute"/>
            <person name="Martino E."/>
            <person name="Morin E."/>
            <person name="Grelet G."/>
            <person name="Kuo A."/>
            <person name="Kohler A."/>
            <person name="Daghino S."/>
            <person name="Barry K."/>
            <person name="Choi C."/>
            <person name="Cichocki N."/>
            <person name="Clum A."/>
            <person name="Copeland A."/>
            <person name="Hainaut M."/>
            <person name="Haridas S."/>
            <person name="Labutti K."/>
            <person name="Lindquist E."/>
            <person name="Lipzen A."/>
            <person name="Khouja H.-R."/>
            <person name="Murat C."/>
            <person name="Ohm R."/>
            <person name="Olson A."/>
            <person name="Spatafora J."/>
            <person name="Veneault-Fourrey C."/>
            <person name="Henrissat B."/>
            <person name="Grigoriev I."/>
            <person name="Martin F."/>
            <person name="Perotto S."/>
        </authorList>
    </citation>
    <scope>NUCLEOTIDE SEQUENCE [LARGE SCALE GENOMIC DNA]</scope>
    <source>
        <strain evidence="2 3">UAMH 7357</strain>
    </source>
</reference>
<accession>A0A2J6PXH2</accession>
<evidence type="ECO:0000313" key="3">
    <source>
        <dbReference type="Proteomes" id="UP000235672"/>
    </source>
</evidence>
<proteinExistence type="predicted"/>
<keyword evidence="3" id="KW-1185">Reference proteome</keyword>
<keyword evidence="1" id="KW-0472">Membrane</keyword>
<gene>
    <name evidence="2" type="ORF">NA56DRAFT_218494</name>
</gene>
<dbReference type="AlphaFoldDB" id="A0A2J6PXH2"/>
<keyword evidence="1" id="KW-1133">Transmembrane helix</keyword>
<protein>
    <submittedName>
        <fullName evidence="2">Uncharacterized protein</fullName>
    </submittedName>
</protein>
<organism evidence="2 3">
    <name type="scientific">Hyaloscypha hepaticicola</name>
    <dbReference type="NCBI Taxonomy" id="2082293"/>
    <lineage>
        <taxon>Eukaryota</taxon>
        <taxon>Fungi</taxon>
        <taxon>Dikarya</taxon>
        <taxon>Ascomycota</taxon>
        <taxon>Pezizomycotina</taxon>
        <taxon>Leotiomycetes</taxon>
        <taxon>Helotiales</taxon>
        <taxon>Hyaloscyphaceae</taxon>
        <taxon>Hyaloscypha</taxon>
    </lineage>
</organism>
<evidence type="ECO:0000313" key="2">
    <source>
        <dbReference type="EMBL" id="PMD18742.1"/>
    </source>
</evidence>
<sequence>MYGFYSGCCLIPGVVLVKMCCLVYTYFRNILVFGRLNLFRTESFHVTLHLHLHLKISSLFWNELLSLCVISFFIL</sequence>
<feature type="transmembrane region" description="Helical" evidence="1">
    <location>
        <begin position="7"/>
        <end position="27"/>
    </location>
</feature>
<evidence type="ECO:0000256" key="1">
    <source>
        <dbReference type="SAM" id="Phobius"/>
    </source>
</evidence>